<dbReference type="AlphaFoldDB" id="A0A5C8NNE5"/>
<dbReference type="Proteomes" id="UP000321571">
    <property type="component" value="Unassembled WGS sequence"/>
</dbReference>
<dbReference type="InterPro" id="IPR029058">
    <property type="entry name" value="AB_hydrolase_fold"/>
</dbReference>
<dbReference type="InterPro" id="IPR050266">
    <property type="entry name" value="AB_hydrolase_sf"/>
</dbReference>
<organism evidence="2 3">
    <name type="scientific">Aeromicrobium terrae</name>
    <dbReference type="NCBI Taxonomy" id="2498846"/>
    <lineage>
        <taxon>Bacteria</taxon>
        <taxon>Bacillati</taxon>
        <taxon>Actinomycetota</taxon>
        <taxon>Actinomycetes</taxon>
        <taxon>Propionibacteriales</taxon>
        <taxon>Nocardioidaceae</taxon>
        <taxon>Aeromicrobium</taxon>
    </lineage>
</organism>
<keyword evidence="2" id="KW-0378">Hydrolase</keyword>
<evidence type="ECO:0000313" key="3">
    <source>
        <dbReference type="Proteomes" id="UP000321571"/>
    </source>
</evidence>
<dbReference type="EMBL" id="VDUX01000001">
    <property type="protein sequence ID" value="TXL62738.1"/>
    <property type="molecule type" value="Genomic_DNA"/>
</dbReference>
<accession>A0A5C8NNE5</accession>
<dbReference type="SUPFAM" id="SSF53474">
    <property type="entry name" value="alpha/beta-Hydrolases"/>
    <property type="match status" value="1"/>
</dbReference>
<feature type="domain" description="AB hydrolase-1" evidence="1">
    <location>
        <begin position="30"/>
        <end position="265"/>
    </location>
</feature>
<dbReference type="Pfam" id="PF12697">
    <property type="entry name" value="Abhydrolase_6"/>
    <property type="match status" value="1"/>
</dbReference>
<proteinExistence type="predicted"/>
<name>A0A5C8NNE5_9ACTN</name>
<dbReference type="Gene3D" id="3.40.50.1820">
    <property type="entry name" value="alpha/beta hydrolase"/>
    <property type="match status" value="1"/>
</dbReference>
<sequence>MTSGRKGLTRFVEVTPEGRRTLHVGSGEPLVLLHMGANPWSKWQHVLPHLDGFEILAPTLAGWDGGNPLPGPIVLDDLTRGVVEEMDRVGLESAHVVGCSLGGLAALGVARAGRARSVLAICPAGGSNQEQTQRLVKHFEMLNDLSWLQRLLVPVALSIPRLRRVALRAVLEHGDRISAREAIALRRNSANGDWDNLLPGFSAFRLEPTPAVTVPFMLAWGELDRFTPKVNEEPLWRQAVPHAESHVLSGVGHIPMLDDPDQTARLMRSWLDRRASRPAAASGQDQTRT</sequence>
<evidence type="ECO:0000313" key="2">
    <source>
        <dbReference type="EMBL" id="TXL62738.1"/>
    </source>
</evidence>
<evidence type="ECO:0000259" key="1">
    <source>
        <dbReference type="Pfam" id="PF12697"/>
    </source>
</evidence>
<gene>
    <name evidence="2" type="ORF">FHP06_00380</name>
</gene>
<dbReference type="PANTHER" id="PTHR43798:SF33">
    <property type="entry name" value="HYDROLASE, PUTATIVE (AFU_ORTHOLOGUE AFUA_2G14860)-RELATED"/>
    <property type="match status" value="1"/>
</dbReference>
<dbReference type="InterPro" id="IPR000073">
    <property type="entry name" value="AB_hydrolase_1"/>
</dbReference>
<dbReference type="GO" id="GO:0016787">
    <property type="term" value="F:hydrolase activity"/>
    <property type="evidence" value="ECO:0007669"/>
    <property type="project" value="UniProtKB-KW"/>
</dbReference>
<protein>
    <submittedName>
        <fullName evidence="2">Alpha/beta hydrolase</fullName>
    </submittedName>
</protein>
<comment type="caution">
    <text evidence="2">The sequence shown here is derived from an EMBL/GenBank/DDBJ whole genome shotgun (WGS) entry which is preliminary data.</text>
</comment>
<dbReference type="RefSeq" id="WP_147682714.1">
    <property type="nucleotide sequence ID" value="NZ_VDUX01000001.1"/>
</dbReference>
<keyword evidence="3" id="KW-1185">Reference proteome</keyword>
<dbReference type="PANTHER" id="PTHR43798">
    <property type="entry name" value="MONOACYLGLYCEROL LIPASE"/>
    <property type="match status" value="1"/>
</dbReference>
<dbReference type="OrthoDB" id="3249793at2"/>
<reference evidence="2 3" key="1">
    <citation type="submission" date="2019-06" db="EMBL/GenBank/DDBJ databases">
        <title>Aeromicrobium sp. nov., isolated from a maize field.</title>
        <authorList>
            <person name="Lin S.-Y."/>
            <person name="Tsai C.-F."/>
            <person name="Young C.-C."/>
        </authorList>
    </citation>
    <scope>NUCLEOTIDE SEQUENCE [LARGE SCALE GENOMIC DNA]</scope>
    <source>
        <strain evidence="2 3">CC-CFT486</strain>
    </source>
</reference>
<dbReference type="GO" id="GO:0016020">
    <property type="term" value="C:membrane"/>
    <property type="evidence" value="ECO:0007669"/>
    <property type="project" value="TreeGrafter"/>
</dbReference>